<evidence type="ECO:0000313" key="3">
    <source>
        <dbReference type="Proteomes" id="UP001219518"/>
    </source>
</evidence>
<keyword evidence="3" id="KW-1185">Reference proteome</keyword>
<evidence type="ECO:0000259" key="1">
    <source>
        <dbReference type="Pfam" id="PF21787"/>
    </source>
</evidence>
<feature type="non-terminal residue" evidence="2">
    <location>
        <position position="166"/>
    </location>
</feature>
<feature type="domain" description="Transposable element P transposase-like RNase H" evidence="1">
    <location>
        <begin position="24"/>
        <end position="75"/>
    </location>
</feature>
<name>A0AAE1GYI0_9NEOP</name>
<comment type="caution">
    <text evidence="2">The sequence shown here is derived from an EMBL/GenBank/DDBJ whole genome shotgun (WGS) entry which is preliminary data.</text>
</comment>
<dbReference type="EMBL" id="JAHWGI010000264">
    <property type="protein sequence ID" value="KAK3911399.1"/>
    <property type="molecule type" value="Genomic_DNA"/>
</dbReference>
<accession>A0AAE1GYI0</accession>
<reference evidence="2" key="1">
    <citation type="submission" date="2021-07" db="EMBL/GenBank/DDBJ databases">
        <authorList>
            <person name="Catto M.A."/>
            <person name="Jacobson A."/>
            <person name="Kennedy G."/>
            <person name="Labadie P."/>
            <person name="Hunt B.G."/>
            <person name="Srinivasan R."/>
        </authorList>
    </citation>
    <scope>NUCLEOTIDE SEQUENCE</scope>
    <source>
        <strain evidence="2">PL_HMW_Pooled</strain>
        <tissue evidence="2">Head</tissue>
    </source>
</reference>
<organism evidence="2 3">
    <name type="scientific">Frankliniella fusca</name>
    <dbReference type="NCBI Taxonomy" id="407009"/>
    <lineage>
        <taxon>Eukaryota</taxon>
        <taxon>Metazoa</taxon>
        <taxon>Ecdysozoa</taxon>
        <taxon>Arthropoda</taxon>
        <taxon>Hexapoda</taxon>
        <taxon>Insecta</taxon>
        <taxon>Pterygota</taxon>
        <taxon>Neoptera</taxon>
        <taxon>Paraneoptera</taxon>
        <taxon>Thysanoptera</taxon>
        <taxon>Terebrantia</taxon>
        <taxon>Thripoidea</taxon>
        <taxon>Thripidae</taxon>
        <taxon>Frankliniella</taxon>
    </lineage>
</organism>
<dbReference type="InterPro" id="IPR048365">
    <property type="entry name" value="TNP-like_RNaseH_N"/>
</dbReference>
<dbReference type="AlphaFoldDB" id="A0AAE1GYI0"/>
<protein>
    <submittedName>
        <fullName evidence="2">Transposable element P transposase</fullName>
    </submittedName>
</protein>
<sequence>MVILSTCLCLIPLSHRRLGELHAIGAFLSAGAVKGPVLQKLVLEGTILLENAGYHVDCVTTDGATWNRSMWNLFGLPKNDNSCQHPVDHTRRLHFGSDFPHLMKRLWTRVVNQKILELPEGTIKLSHYEAVVMLEEGSGIRGAFTLTRDHLNRSTYQRMNVRMAMQ</sequence>
<gene>
    <name evidence="2" type="ORF">KUF71_004401</name>
</gene>
<proteinExistence type="predicted"/>
<dbReference type="Proteomes" id="UP001219518">
    <property type="component" value="Unassembled WGS sequence"/>
</dbReference>
<dbReference type="Pfam" id="PF21787">
    <property type="entry name" value="TNP-like_RNaseH_N"/>
    <property type="match status" value="1"/>
</dbReference>
<evidence type="ECO:0000313" key="2">
    <source>
        <dbReference type="EMBL" id="KAK3911399.1"/>
    </source>
</evidence>
<reference evidence="2" key="2">
    <citation type="journal article" date="2023" name="BMC Genomics">
        <title>Pest status, molecular evolution, and epigenetic factors derived from the genome assembly of Frankliniella fusca, a thysanopteran phytovirus vector.</title>
        <authorList>
            <person name="Catto M.A."/>
            <person name="Labadie P.E."/>
            <person name="Jacobson A.L."/>
            <person name="Kennedy G.G."/>
            <person name="Srinivasan R."/>
            <person name="Hunt B.G."/>
        </authorList>
    </citation>
    <scope>NUCLEOTIDE SEQUENCE</scope>
    <source>
        <strain evidence="2">PL_HMW_Pooled</strain>
    </source>
</reference>